<dbReference type="PANTHER" id="PTHR47957">
    <property type="entry name" value="ATP-DEPENDENT HELICASE HRQ1"/>
    <property type="match status" value="1"/>
</dbReference>
<dbReference type="GO" id="GO:0005524">
    <property type="term" value="F:ATP binding"/>
    <property type="evidence" value="ECO:0007669"/>
    <property type="project" value="UniProtKB-KW"/>
</dbReference>
<dbReference type="SMART" id="SM00487">
    <property type="entry name" value="DEXDc"/>
    <property type="match status" value="1"/>
</dbReference>
<evidence type="ECO:0000259" key="3">
    <source>
        <dbReference type="PROSITE" id="PS51192"/>
    </source>
</evidence>
<sequence>MTRLASLAKDLNQGVRLYLDTVVELKDKQVQSERAELLLAPGSVVGEPYLELLEPYVEADADHDEIEAVLGIPGFAEFVTLGLFQDVPRPYRHQYEALKASLAGEHAVVASGTGSGKTEAFLLPIIARLLQESRGWGESDPVTPRWWERSNPEFERQRQGQARRSAVRALVLYPMNALVEDQMIRLRRAFDSDNIREWLDVERAGNRFYFGRYTSQSKPSSRRDASSASSAERDLADSLKLLDRMQRRAETEPSLLSHFPRLDGGEMNSRWDMQLDPPDILISNYSMLSIMLGRDDEQGLLDATRAWVEESSDHVFTLVVDELHMHRGTSGTEVAYLIRRFLDRIGLLDRPGQLSIVGTSASLGLSGESAQFLSQFFFQPASRFTIIGGQLERRTVDSDESRELISILRSGEGLSDWQLTTARSLVAQRISSDGAIRPVDAASMSRLTFPGEHDANELLAALIRQTDGRSDSPFRLRGHVFARTVEGIWACSDPNCSEIPSEHASNIRAVGRLYREGRLRCDCGARVLELLACKDCGELFMGGFAAEEAQSGAMYVLPTSTKLSDLPEKAVERPDASRYRLYWPAGPARGIPSDRERQGGEAGDPDRARYTFGYRPVSYVPSTGRLSNVGGRGARPRTGFVYFVEEKGGGPIDRIPGLPAQCPACGSDEERRKGVLESEDRLRSPIVSQAMTAGRMNQVGVRILRRYMGSKLVMFSDSRQGAARSAADLEFGHFYDAVRRYAHASLVTRTGRPRVIDVSGNTLQLSNSERAFMSERHSSVYADYRDVRLAELDGHAPDANQLKRLVDFQEDASGVRFEDLRSDVERQLVAAGINPGGASFSEHRSGDWYRVYEWNGEQAIRRRNPTQDQRRRTDTMDAAQRRELLRILFAPGARGIESIGIGYATVAAEAMPGLSRDVSEQIIASTVRLLGLKRRIAGMDFYEYSSTSLPRTLQTYLAEVGSRHSVPKEELIAYVVESCGLSATKYVDADKLTIRPAVGVGWRCSRCTTMHLQASAGVCTTCTASMEPEPNGLSSDDNYHADNAARPLDRPELERLHVEELTGQTDWEDAQYRQAEFQDVFVREDPVPLVQGIDVLSVTTTMEAGVDIGSLNAVLLANVPPQRFNYQQRVGRAGRRGEPLAVALTIAQSDKSHDEYYFAHPEKITGDAPPAPYIDLRSDHIARRVFAADLLNRIFAMAPREFERGREVSGGYGRVQEWNDSPLGIGVSRAMIRRGLKDTQLVLASARAAGLGEHGGRGQDFIDRVVRELEDDIDSAVASSPPEKALSRVLAEKGLLPMYGFPTQVRQILTSPPRGGEQASNLDREAEIAISEFSPGSELVKDKEVHVAVGLAAYVRVGRFFKAVLPYEGRRVVGLCPSCLTVTEDSRIQRCPVCASEEFERIDVVEPLGYRTSYRPRPFEFVRRAGAGRAIPKAAFGPTASELSKNIETQFSERAELYSLNTNSGRMFSFDKADASATRESGLIERIFLEQGVDADRASTQGWRSSSAELESVALLAHRVTDAVAIRPAGMPGGFRIDPRDAVGRATWSSLGFALRNLSAAALDIDQAELQIGLAPTEREGKPVAGLFLADSLENGAGYASQIRLRLEEFLESIPAHFEGLHARGDGACDSSCHSCLRDHANWPWHALLDWRLAQDAADLLLGRDIDEAASEPLTIRALEAMAPEFACDVVHIAGLPALRSTRSSKVSVFAHPFVDTTPYSAHPGILRARGEQANALFSSTFVLSREPQRVFRDLT</sequence>
<comment type="caution">
    <text evidence="4">The sequence shown here is derived from an EMBL/GenBank/DDBJ whole genome shotgun (WGS) entry which is preliminary data.</text>
</comment>
<dbReference type="SUPFAM" id="SSF52540">
    <property type="entry name" value="P-loop containing nucleoside triphosphate hydrolases"/>
    <property type="match status" value="2"/>
</dbReference>
<dbReference type="GO" id="GO:0003676">
    <property type="term" value="F:nucleic acid binding"/>
    <property type="evidence" value="ECO:0007669"/>
    <property type="project" value="InterPro"/>
</dbReference>
<keyword evidence="4" id="KW-0378">Hydrolase</keyword>
<keyword evidence="2" id="KW-0067">ATP-binding</keyword>
<organism evidence="4 5">
    <name type="scientific">Agromyces albus</name>
    <dbReference type="NCBI Taxonomy" id="205332"/>
    <lineage>
        <taxon>Bacteria</taxon>
        <taxon>Bacillati</taxon>
        <taxon>Actinomycetota</taxon>
        <taxon>Actinomycetes</taxon>
        <taxon>Micrococcales</taxon>
        <taxon>Microbacteriaceae</taxon>
        <taxon>Agromyces</taxon>
    </lineage>
</organism>
<evidence type="ECO:0000256" key="1">
    <source>
        <dbReference type="ARBA" id="ARBA00022741"/>
    </source>
</evidence>
<evidence type="ECO:0000313" key="4">
    <source>
        <dbReference type="EMBL" id="RXZ68299.1"/>
    </source>
</evidence>
<dbReference type="RefSeq" id="WP_129521537.1">
    <property type="nucleotide sequence ID" value="NZ_SDPN01000029.1"/>
</dbReference>
<accession>A0A4Q2KTY7</accession>
<name>A0A4Q2KTY7_9MICO</name>
<dbReference type="Pfam" id="PF00270">
    <property type="entry name" value="DEAD"/>
    <property type="match status" value="1"/>
</dbReference>
<dbReference type="InterPro" id="IPR014001">
    <property type="entry name" value="Helicase_ATP-bd"/>
</dbReference>
<keyword evidence="4" id="KW-0347">Helicase</keyword>
<dbReference type="PROSITE" id="PS51192">
    <property type="entry name" value="HELICASE_ATP_BIND_1"/>
    <property type="match status" value="1"/>
</dbReference>
<dbReference type="OrthoDB" id="3197455at2"/>
<dbReference type="PANTHER" id="PTHR47957:SF3">
    <property type="entry name" value="ATP-DEPENDENT HELICASE HRQ1"/>
    <property type="match status" value="1"/>
</dbReference>
<dbReference type="GO" id="GO:0036297">
    <property type="term" value="P:interstrand cross-link repair"/>
    <property type="evidence" value="ECO:0007669"/>
    <property type="project" value="TreeGrafter"/>
</dbReference>
<reference evidence="4 5" key="1">
    <citation type="submission" date="2019-01" db="EMBL/GenBank/DDBJ databases">
        <title>Agromyces.</title>
        <authorList>
            <person name="Li J."/>
        </authorList>
    </citation>
    <scope>NUCLEOTIDE SEQUENCE [LARGE SCALE GENOMIC DNA]</scope>
    <source>
        <strain evidence="4 5">DSM 15934</strain>
    </source>
</reference>
<proteinExistence type="predicted"/>
<dbReference type="InterPro" id="IPR027417">
    <property type="entry name" value="P-loop_NTPase"/>
</dbReference>
<dbReference type="Pfam" id="PF00271">
    <property type="entry name" value="Helicase_C"/>
    <property type="match status" value="1"/>
</dbReference>
<dbReference type="GO" id="GO:0043138">
    <property type="term" value="F:3'-5' DNA helicase activity"/>
    <property type="evidence" value="ECO:0007669"/>
    <property type="project" value="TreeGrafter"/>
</dbReference>
<dbReference type="InterPro" id="IPR011545">
    <property type="entry name" value="DEAD/DEAH_box_helicase_dom"/>
</dbReference>
<dbReference type="Pfam" id="PF09369">
    <property type="entry name" value="MZB"/>
    <property type="match status" value="1"/>
</dbReference>
<feature type="domain" description="Helicase ATP-binding" evidence="3">
    <location>
        <begin position="98"/>
        <end position="381"/>
    </location>
</feature>
<evidence type="ECO:0000256" key="2">
    <source>
        <dbReference type="ARBA" id="ARBA00022840"/>
    </source>
</evidence>
<dbReference type="SMART" id="SM00490">
    <property type="entry name" value="HELICc"/>
    <property type="match status" value="1"/>
</dbReference>
<gene>
    <name evidence="4" type="ORF">ESP51_14110</name>
</gene>
<dbReference type="Gene3D" id="3.40.50.300">
    <property type="entry name" value="P-loop containing nucleotide triphosphate hydrolases"/>
    <property type="match status" value="2"/>
</dbReference>
<keyword evidence="1" id="KW-0547">Nucleotide-binding</keyword>
<protein>
    <submittedName>
        <fullName evidence="4">DEAD/DEAH box helicase</fullName>
    </submittedName>
</protein>
<dbReference type="InterPro" id="IPR001650">
    <property type="entry name" value="Helicase_C-like"/>
</dbReference>
<dbReference type="GO" id="GO:0006289">
    <property type="term" value="P:nucleotide-excision repair"/>
    <property type="evidence" value="ECO:0007669"/>
    <property type="project" value="TreeGrafter"/>
</dbReference>
<dbReference type="InterPro" id="IPR018973">
    <property type="entry name" value="MZB"/>
</dbReference>
<dbReference type="Proteomes" id="UP000293865">
    <property type="component" value="Unassembled WGS sequence"/>
</dbReference>
<evidence type="ECO:0000313" key="5">
    <source>
        <dbReference type="Proteomes" id="UP000293865"/>
    </source>
</evidence>
<keyword evidence="5" id="KW-1185">Reference proteome</keyword>
<dbReference type="EMBL" id="SDPN01000029">
    <property type="protein sequence ID" value="RXZ68299.1"/>
    <property type="molecule type" value="Genomic_DNA"/>
</dbReference>